<organism evidence="3 4">
    <name type="scientific">Microlunatus endophyticus</name>
    <dbReference type="NCBI Taxonomy" id="1716077"/>
    <lineage>
        <taxon>Bacteria</taxon>
        <taxon>Bacillati</taxon>
        <taxon>Actinomycetota</taxon>
        <taxon>Actinomycetes</taxon>
        <taxon>Propionibacteriales</taxon>
        <taxon>Propionibacteriaceae</taxon>
        <taxon>Microlunatus</taxon>
    </lineage>
</organism>
<dbReference type="AlphaFoldDB" id="A0A917SKC8"/>
<proteinExistence type="predicted"/>
<protein>
    <submittedName>
        <fullName evidence="3">IS30 family transposase</fullName>
    </submittedName>
</protein>
<dbReference type="InterPro" id="IPR012337">
    <property type="entry name" value="RNaseH-like_sf"/>
</dbReference>
<dbReference type="RefSeq" id="WP_229670608.1">
    <property type="nucleotide sequence ID" value="NZ_BMMZ01000022.1"/>
</dbReference>
<evidence type="ECO:0000313" key="3">
    <source>
        <dbReference type="EMBL" id="GGL83853.1"/>
    </source>
</evidence>
<dbReference type="PANTHER" id="PTHR10948:SF23">
    <property type="entry name" value="TRANSPOSASE INSI FOR INSERTION SEQUENCE ELEMENT IS30A-RELATED"/>
    <property type="match status" value="1"/>
</dbReference>
<dbReference type="InterPro" id="IPR051917">
    <property type="entry name" value="Transposase-Integrase"/>
</dbReference>
<dbReference type="Proteomes" id="UP000613840">
    <property type="component" value="Unassembled WGS sequence"/>
</dbReference>
<comment type="caution">
    <text evidence="3">The sequence shown here is derived from an EMBL/GenBank/DDBJ whole genome shotgun (WGS) entry which is preliminary data.</text>
</comment>
<dbReference type="NCBIfam" id="NF033563">
    <property type="entry name" value="transpos_IS30"/>
    <property type="match status" value="1"/>
</dbReference>
<gene>
    <name evidence="3" type="ORF">GCM10011575_47660</name>
</gene>
<dbReference type="InterPro" id="IPR036397">
    <property type="entry name" value="RNaseH_sf"/>
</dbReference>
<dbReference type="GO" id="GO:0003676">
    <property type="term" value="F:nucleic acid binding"/>
    <property type="evidence" value="ECO:0007669"/>
    <property type="project" value="InterPro"/>
</dbReference>
<dbReference type="PROSITE" id="PS50994">
    <property type="entry name" value="INTEGRASE"/>
    <property type="match status" value="1"/>
</dbReference>
<dbReference type="InterPro" id="IPR001584">
    <property type="entry name" value="Integrase_cat-core"/>
</dbReference>
<dbReference type="SUPFAM" id="SSF53098">
    <property type="entry name" value="Ribonuclease H-like"/>
    <property type="match status" value="1"/>
</dbReference>
<dbReference type="GO" id="GO:0005829">
    <property type="term" value="C:cytosol"/>
    <property type="evidence" value="ECO:0007669"/>
    <property type="project" value="TreeGrafter"/>
</dbReference>
<dbReference type="Gene3D" id="3.30.420.10">
    <property type="entry name" value="Ribonuclease H-like superfamily/Ribonuclease H"/>
    <property type="match status" value="1"/>
</dbReference>
<dbReference type="EMBL" id="BMMZ01000022">
    <property type="protein sequence ID" value="GGL83853.1"/>
    <property type="molecule type" value="Genomic_DNA"/>
</dbReference>
<keyword evidence="4" id="KW-1185">Reference proteome</keyword>
<dbReference type="GO" id="GO:0015074">
    <property type="term" value="P:DNA integration"/>
    <property type="evidence" value="ECO:0007669"/>
    <property type="project" value="InterPro"/>
</dbReference>
<dbReference type="InterPro" id="IPR053392">
    <property type="entry name" value="Transposase_IS30-like"/>
</dbReference>
<feature type="domain" description="Integrase catalytic" evidence="2">
    <location>
        <begin position="219"/>
        <end position="382"/>
    </location>
</feature>
<evidence type="ECO:0000313" key="4">
    <source>
        <dbReference type="Proteomes" id="UP000613840"/>
    </source>
</evidence>
<evidence type="ECO:0000256" key="1">
    <source>
        <dbReference type="ARBA" id="ARBA00023172"/>
    </source>
</evidence>
<dbReference type="PANTHER" id="PTHR10948">
    <property type="entry name" value="TRANSPOSASE"/>
    <property type="match status" value="1"/>
</dbReference>
<dbReference type="GO" id="GO:0006310">
    <property type="term" value="P:DNA recombination"/>
    <property type="evidence" value="ECO:0007669"/>
    <property type="project" value="UniProtKB-KW"/>
</dbReference>
<reference evidence="3" key="1">
    <citation type="journal article" date="2014" name="Int. J. Syst. Evol. Microbiol.">
        <title>Complete genome sequence of Corynebacterium casei LMG S-19264T (=DSM 44701T), isolated from a smear-ripened cheese.</title>
        <authorList>
            <consortium name="US DOE Joint Genome Institute (JGI-PGF)"/>
            <person name="Walter F."/>
            <person name="Albersmeier A."/>
            <person name="Kalinowski J."/>
            <person name="Ruckert C."/>
        </authorList>
    </citation>
    <scope>NUCLEOTIDE SEQUENCE</scope>
    <source>
        <strain evidence="3">CGMCC 4.7306</strain>
    </source>
</reference>
<accession>A0A917SKC8</accession>
<dbReference type="Pfam" id="PF13936">
    <property type="entry name" value="HTH_38"/>
    <property type="match status" value="1"/>
</dbReference>
<reference evidence="3" key="2">
    <citation type="submission" date="2020-09" db="EMBL/GenBank/DDBJ databases">
        <authorList>
            <person name="Sun Q."/>
            <person name="Zhou Y."/>
        </authorList>
    </citation>
    <scope>NUCLEOTIDE SEQUENCE</scope>
    <source>
        <strain evidence="3">CGMCC 4.7306</strain>
    </source>
</reference>
<sequence length="383" mass="43889">MQFSVRMVPEIHQRFWEAMAHGAFFTVAVAVADIGVDRRTGSRWLDRYGGIRPRRGRNLKGRCLTFAEREEIALRRAHGQGVRQIAASVGGVSTISRELRRNCGRGGYRASDAHARAYHRASRPKHSKLVDNPRLREQVQADLEKRYSPEQITGRLQADFPDDPQMRVCPETIYQSLYQPERHALKRQLTRRLRTGRTIRRPCRKVGQRKNRIPNMINISQRPTAADDRTMIGHLEGDLIIGRRNASAVGTLVDRRTNYTILVHLPDGYKPEQLQSALTRKINQLPKGLRRSLTWDQGPEMRDWEQVAAAAGIAIYFADPHSPWQRPVNENTNGLLRQYLPKGSDLSVHNEADLDAIAAELNDRPRKRLGYRKPTEEIRSLLR</sequence>
<keyword evidence="1" id="KW-0233">DNA recombination</keyword>
<name>A0A917SKC8_9ACTN</name>
<dbReference type="GO" id="GO:0004803">
    <property type="term" value="F:transposase activity"/>
    <property type="evidence" value="ECO:0007669"/>
    <property type="project" value="TreeGrafter"/>
</dbReference>
<dbReference type="InterPro" id="IPR025246">
    <property type="entry name" value="IS30-like_HTH"/>
</dbReference>
<dbReference type="GO" id="GO:0032196">
    <property type="term" value="P:transposition"/>
    <property type="evidence" value="ECO:0007669"/>
    <property type="project" value="TreeGrafter"/>
</dbReference>
<dbReference type="Pfam" id="PF00665">
    <property type="entry name" value="rve"/>
    <property type="match status" value="1"/>
</dbReference>
<evidence type="ECO:0000259" key="2">
    <source>
        <dbReference type="PROSITE" id="PS50994"/>
    </source>
</evidence>